<evidence type="ECO:0000313" key="1">
    <source>
        <dbReference type="EMBL" id="KAA8646654.1"/>
    </source>
</evidence>
<reference evidence="1 2" key="1">
    <citation type="submission" date="2019-08" db="EMBL/GenBank/DDBJ databases">
        <title>The genome sequence of a newly discovered highly antifungal drug resistant Aspergillus species, Aspergillus tanneri NIH 1004.</title>
        <authorList>
            <person name="Mounaud S."/>
            <person name="Singh I."/>
            <person name="Joardar V."/>
            <person name="Pakala S."/>
            <person name="Pakala S."/>
            <person name="Venepally P."/>
            <person name="Chung J.K."/>
            <person name="Losada L."/>
            <person name="Nierman W.C."/>
        </authorList>
    </citation>
    <scope>NUCLEOTIDE SEQUENCE [LARGE SCALE GENOMIC DNA]</scope>
    <source>
        <strain evidence="1 2">NIH1004</strain>
    </source>
</reference>
<sequence length="156" mass="17893">MGILYSKARAEPGAEHIPDVQTAEACIQTIRSGYHGILNLYSLEGERKVEEEVMPLFQRLYRIIAHTTVDPKTEHVILNDKRIGKFIPDLRRIFSDCECVFKEVWAIKVIAATSVEEGNQALHSLPFLYLYDFLISMEWNAARTVLRQCPQKMAIL</sequence>
<evidence type="ECO:0000313" key="2">
    <source>
        <dbReference type="Proteomes" id="UP000324241"/>
    </source>
</evidence>
<protein>
    <submittedName>
        <fullName evidence="1">Uncharacterized protein</fullName>
    </submittedName>
</protein>
<comment type="caution">
    <text evidence="1">The sequence shown here is derived from an EMBL/GenBank/DDBJ whole genome shotgun (WGS) entry which is preliminary data.</text>
</comment>
<dbReference type="Gene3D" id="3.40.50.150">
    <property type="entry name" value="Vaccinia Virus protein VP39"/>
    <property type="match status" value="1"/>
</dbReference>
<dbReference type="OrthoDB" id="1858069at2759"/>
<gene>
    <name evidence="1" type="ORF">ATNIH1004_005329</name>
</gene>
<dbReference type="InterPro" id="IPR029063">
    <property type="entry name" value="SAM-dependent_MTases_sf"/>
</dbReference>
<name>A0A5M9MML3_9EURO</name>
<organism evidence="1 2">
    <name type="scientific">Aspergillus tanneri</name>
    <dbReference type="NCBI Taxonomy" id="1220188"/>
    <lineage>
        <taxon>Eukaryota</taxon>
        <taxon>Fungi</taxon>
        <taxon>Dikarya</taxon>
        <taxon>Ascomycota</taxon>
        <taxon>Pezizomycotina</taxon>
        <taxon>Eurotiomycetes</taxon>
        <taxon>Eurotiomycetidae</taxon>
        <taxon>Eurotiales</taxon>
        <taxon>Aspergillaceae</taxon>
        <taxon>Aspergillus</taxon>
        <taxon>Aspergillus subgen. Circumdati</taxon>
    </lineage>
</organism>
<proteinExistence type="predicted"/>
<dbReference type="AlphaFoldDB" id="A0A5M9MML3"/>
<dbReference type="Proteomes" id="UP000324241">
    <property type="component" value="Unassembled WGS sequence"/>
</dbReference>
<dbReference type="EMBL" id="QUQM01000004">
    <property type="protein sequence ID" value="KAA8646654.1"/>
    <property type="molecule type" value="Genomic_DNA"/>
</dbReference>
<dbReference type="GeneID" id="54328031"/>
<dbReference type="RefSeq" id="XP_033426015.1">
    <property type="nucleotide sequence ID" value="XM_033569983.1"/>
</dbReference>
<accession>A0A5M9MML3</accession>